<gene>
    <name evidence="1" type="ORF">MAA8898_03037</name>
</gene>
<organism evidence="1 2">
    <name type="scientific">Maliponia aquimaris</name>
    <dbReference type="NCBI Taxonomy" id="1673631"/>
    <lineage>
        <taxon>Bacteria</taxon>
        <taxon>Pseudomonadati</taxon>
        <taxon>Pseudomonadota</taxon>
        <taxon>Alphaproteobacteria</taxon>
        <taxon>Rhodobacterales</taxon>
        <taxon>Paracoccaceae</taxon>
        <taxon>Maliponia</taxon>
    </lineage>
</organism>
<dbReference type="OrthoDB" id="7868828at2"/>
<keyword evidence="2" id="KW-1185">Reference proteome</keyword>
<protein>
    <submittedName>
        <fullName evidence="1">Uncharacterized protein</fullName>
    </submittedName>
</protein>
<name>A0A238KPN4_9RHOB</name>
<evidence type="ECO:0000313" key="2">
    <source>
        <dbReference type="Proteomes" id="UP000207598"/>
    </source>
</evidence>
<reference evidence="1 2" key="1">
    <citation type="submission" date="2017-05" db="EMBL/GenBank/DDBJ databases">
        <authorList>
            <person name="Song R."/>
            <person name="Chenine A.L."/>
            <person name="Ruprecht R.M."/>
        </authorList>
    </citation>
    <scope>NUCLEOTIDE SEQUENCE [LARGE SCALE GENOMIC DNA]</scope>
    <source>
        <strain evidence="1 2">CECT 8898</strain>
    </source>
</reference>
<sequence>MKRPDQHVAAIQKDIRNLPVGEGIPYLRDVIVPLVENLGYELARLPDVSVAPSAFVFSNDLDKRFRWLESTTRSALSP</sequence>
<dbReference type="Proteomes" id="UP000207598">
    <property type="component" value="Unassembled WGS sequence"/>
</dbReference>
<evidence type="ECO:0000313" key="1">
    <source>
        <dbReference type="EMBL" id="SMX44698.1"/>
    </source>
</evidence>
<accession>A0A238KPN4</accession>
<dbReference type="RefSeq" id="WP_094021847.1">
    <property type="nucleotide sequence ID" value="NZ_FXYF01000008.1"/>
</dbReference>
<proteinExistence type="predicted"/>
<dbReference type="EMBL" id="FXYF01000008">
    <property type="protein sequence ID" value="SMX44698.1"/>
    <property type="molecule type" value="Genomic_DNA"/>
</dbReference>
<dbReference type="AlphaFoldDB" id="A0A238KPN4"/>